<dbReference type="STRING" id="582675.SAMN05192565_106174"/>
<accession>A0A1I2T7Q0</accession>
<reference evidence="2" key="1">
    <citation type="submission" date="2016-10" db="EMBL/GenBank/DDBJ databases">
        <authorList>
            <person name="Varghese N."/>
            <person name="Submissions S."/>
        </authorList>
    </citation>
    <scope>NUCLEOTIDE SEQUENCE [LARGE SCALE GENOMIC DNA]</scope>
    <source>
        <strain evidence="2">Gh-105</strain>
    </source>
</reference>
<dbReference type="OrthoDB" id="8476979at2"/>
<dbReference type="AlphaFoldDB" id="A0A1I2T7Q0"/>
<dbReference type="RefSeq" id="WP_091970427.1">
    <property type="nucleotide sequence ID" value="NZ_FOPM01000006.1"/>
</dbReference>
<evidence type="ECO:0000313" key="1">
    <source>
        <dbReference type="EMBL" id="SFG60925.1"/>
    </source>
</evidence>
<proteinExistence type="predicted"/>
<evidence type="ECO:0000313" key="2">
    <source>
        <dbReference type="Proteomes" id="UP000199229"/>
    </source>
</evidence>
<sequence>MLTISPAVTVTGVPTTFGKTDYILFPDSENKDLYYALAERPNFLADGEGHPNFNLTWYFGGGMEPGGICTMTVGLPMPDMAKPEVREVIAAALTKDPDTIKQAQRIDDMCRAMERGEADRVAALKQALGYSDDTAKQKKAIFQAERDWSQFLAAAVTLDIRPVPFKGGSVSVQAFAAKESYLANSPEYSSGKIEVTPSLVNSNAAVVTFNLREIGANLFWHALGGWTLDASKQPKGYDAVKGGGSIIAVTYAAEFDGLLPEAKAVVTLDHKVMAKLNIEEQVHRGAWGSTYRTLAARGKEYDDVINSSTRIVLPPGASKDVEDSVRKTLTDWAAGQLEDMLKVKMPEVKLDDLNVDSARQLSTATNQSRTYTLTQGIPLRKNPQGQLPKISALVKEDALKKHFNLIDLNERPYFNVDVTVQAPSVEYLKQRKIDRLVVTHLSYANEKMRDKTGHEVENLEYATNAQQPSQTLSGTFAAATPNKFVSYAYLVAYSDGTPPFRAAPTRQDGGDNYVALGGVDVGVLNVTFDGVDLPWDIISGARLDIAYGDWTKTNIVLRQDTPLSIVQPFGKAMTGKLTYRLTLTPKAGAPIAGERQIVDLQQGNADVTLINPLGDTIETIGFQLADEVERARIRVEYTLRGLGDDRIFVQIIDLDRNRPNAAAFSWNVPVFQSKRSSLRLLKAQITAGGTSSTLNEGDRRLKEGGLDTVLGGPIITVERDGFSTF</sequence>
<protein>
    <submittedName>
        <fullName evidence="1">Uncharacterized protein</fullName>
    </submittedName>
</protein>
<dbReference type="EMBL" id="FOPM01000006">
    <property type="protein sequence ID" value="SFG60925.1"/>
    <property type="molecule type" value="Genomic_DNA"/>
</dbReference>
<organism evidence="1 2">
    <name type="scientific">Methylobacterium gossipiicola</name>
    <dbReference type="NCBI Taxonomy" id="582675"/>
    <lineage>
        <taxon>Bacteria</taxon>
        <taxon>Pseudomonadati</taxon>
        <taxon>Pseudomonadota</taxon>
        <taxon>Alphaproteobacteria</taxon>
        <taxon>Hyphomicrobiales</taxon>
        <taxon>Methylobacteriaceae</taxon>
        <taxon>Methylobacterium</taxon>
    </lineage>
</organism>
<keyword evidence="2" id="KW-1185">Reference proteome</keyword>
<gene>
    <name evidence="1" type="ORF">SAMN05192565_106174</name>
</gene>
<name>A0A1I2T7Q0_9HYPH</name>
<dbReference type="Proteomes" id="UP000199229">
    <property type="component" value="Unassembled WGS sequence"/>
</dbReference>